<dbReference type="SMART" id="SM00529">
    <property type="entry name" value="HTH_DTXR"/>
    <property type="match status" value="1"/>
</dbReference>
<comment type="subcellular location">
    <subcellularLocation>
        <location evidence="1">Cytoplasm</location>
    </subcellularLocation>
</comment>
<dbReference type="InterPro" id="IPR050536">
    <property type="entry name" value="DtxR_MntR_Metal-Reg"/>
</dbReference>
<evidence type="ECO:0000256" key="6">
    <source>
        <dbReference type="ARBA" id="ARBA00023015"/>
    </source>
</evidence>
<dbReference type="InterPro" id="IPR036390">
    <property type="entry name" value="WH_DNA-bd_sf"/>
</dbReference>
<dbReference type="GO" id="GO:0003677">
    <property type="term" value="F:DNA binding"/>
    <property type="evidence" value="ECO:0007669"/>
    <property type="project" value="UniProtKB-KW"/>
</dbReference>
<dbReference type="NCBIfam" id="NF003025">
    <property type="entry name" value="PRK03902.1"/>
    <property type="match status" value="1"/>
</dbReference>
<keyword evidence="5" id="KW-0678">Repressor</keyword>
<comment type="similarity">
    <text evidence="2">Belongs to the DtxR/MntR family.</text>
</comment>
<organism evidence="13 14">
    <name type="scientific">Metallumcola ferriviriculae</name>
    <dbReference type="NCBI Taxonomy" id="3039180"/>
    <lineage>
        <taxon>Bacteria</taxon>
        <taxon>Bacillati</taxon>
        <taxon>Bacillota</taxon>
        <taxon>Clostridia</taxon>
        <taxon>Neomoorellales</taxon>
        <taxon>Desulfitibacteraceae</taxon>
        <taxon>Metallumcola</taxon>
    </lineage>
</organism>
<dbReference type="Gene3D" id="1.10.10.10">
    <property type="entry name" value="Winged helix-like DNA-binding domain superfamily/Winged helix DNA-binding domain"/>
    <property type="match status" value="1"/>
</dbReference>
<evidence type="ECO:0000313" key="14">
    <source>
        <dbReference type="Proteomes" id="UP001329915"/>
    </source>
</evidence>
<dbReference type="Pfam" id="PF01325">
    <property type="entry name" value="Fe_dep_repress"/>
    <property type="match status" value="1"/>
</dbReference>
<dbReference type="GO" id="GO:0003700">
    <property type="term" value="F:DNA-binding transcription factor activity"/>
    <property type="evidence" value="ECO:0007669"/>
    <property type="project" value="InterPro"/>
</dbReference>
<dbReference type="InterPro" id="IPR022687">
    <property type="entry name" value="HTH_DTXR"/>
</dbReference>
<sequence>MKQKNDQKQFYTVRGYALLHRENDALTPSMEDYLEMVARLSKDKGYARIGDLSRALNVQPPSASKMVQKLAELNYLNYEKYGIIELTTKGNELGDYLLQRHESIEQFLKIIGVTEGVLEETEKIEHNISEMTMLRIRILVDFMLDDEKRLKKFLAYLEDNLV</sequence>
<dbReference type="PROSITE" id="PS50944">
    <property type="entry name" value="HTH_DTXR"/>
    <property type="match status" value="1"/>
</dbReference>
<reference evidence="13 14" key="1">
    <citation type="submission" date="2023-04" db="EMBL/GenBank/DDBJ databases">
        <authorList>
            <person name="Hsu D."/>
        </authorList>
    </citation>
    <scope>NUCLEOTIDE SEQUENCE [LARGE SCALE GENOMIC DNA]</scope>
    <source>
        <strain evidence="13 14">MK1</strain>
    </source>
</reference>
<dbReference type="Proteomes" id="UP001329915">
    <property type="component" value="Chromosome"/>
</dbReference>
<dbReference type="Pfam" id="PF02742">
    <property type="entry name" value="Fe_dep_repr_C"/>
    <property type="match status" value="1"/>
</dbReference>
<accession>A0AAU0UJH3</accession>
<dbReference type="PANTHER" id="PTHR33238">
    <property type="entry name" value="IRON (METAL) DEPENDENT REPRESSOR, DTXR FAMILY"/>
    <property type="match status" value="1"/>
</dbReference>
<gene>
    <name evidence="13" type="primary">mntR</name>
    <name evidence="13" type="ORF">MFMK1_000864</name>
</gene>
<dbReference type="SUPFAM" id="SSF46785">
    <property type="entry name" value="Winged helix' DNA-binding domain"/>
    <property type="match status" value="1"/>
</dbReference>
<dbReference type="InterPro" id="IPR001367">
    <property type="entry name" value="Fe_dep_repressor"/>
</dbReference>
<comment type="subunit">
    <text evidence="3">Homodimer.</text>
</comment>
<keyword evidence="10" id="KW-0464">Manganese</keyword>
<keyword evidence="6" id="KW-0805">Transcription regulation</keyword>
<dbReference type="FunFam" id="1.10.10.10:FF:000189">
    <property type="entry name" value="HTH-type transcriptional regulator MntR"/>
    <property type="match status" value="1"/>
</dbReference>
<dbReference type="InterPro" id="IPR022689">
    <property type="entry name" value="Iron_dep_repressor"/>
</dbReference>
<dbReference type="EMBL" id="CP121694">
    <property type="protein sequence ID" value="WRO21070.1"/>
    <property type="molecule type" value="Genomic_DNA"/>
</dbReference>
<feature type="domain" description="HTH dtxR-type" evidence="12">
    <location>
        <begin position="26"/>
        <end position="87"/>
    </location>
</feature>
<dbReference type="GO" id="GO:0005737">
    <property type="term" value="C:cytoplasm"/>
    <property type="evidence" value="ECO:0007669"/>
    <property type="project" value="UniProtKB-SubCell"/>
</dbReference>
<dbReference type="SUPFAM" id="SSF47979">
    <property type="entry name" value="Iron-dependent repressor protein, dimerization domain"/>
    <property type="match status" value="1"/>
</dbReference>
<evidence type="ECO:0000313" key="13">
    <source>
        <dbReference type="EMBL" id="WRO21070.1"/>
    </source>
</evidence>
<keyword evidence="8" id="KW-0010">Activator</keyword>
<evidence type="ECO:0000256" key="9">
    <source>
        <dbReference type="ARBA" id="ARBA00023163"/>
    </source>
</evidence>
<keyword evidence="9" id="KW-0804">Transcription</keyword>
<dbReference type="Gene3D" id="1.10.60.10">
    <property type="entry name" value="Iron dependent repressor, metal binding and dimerisation domain"/>
    <property type="match status" value="1"/>
</dbReference>
<evidence type="ECO:0000256" key="7">
    <source>
        <dbReference type="ARBA" id="ARBA00023125"/>
    </source>
</evidence>
<dbReference type="GO" id="GO:0046914">
    <property type="term" value="F:transition metal ion binding"/>
    <property type="evidence" value="ECO:0007669"/>
    <property type="project" value="InterPro"/>
</dbReference>
<name>A0AAU0UJH3_9FIRM</name>
<evidence type="ECO:0000256" key="1">
    <source>
        <dbReference type="ARBA" id="ARBA00004496"/>
    </source>
</evidence>
<dbReference type="InterPro" id="IPR036388">
    <property type="entry name" value="WH-like_DNA-bd_sf"/>
</dbReference>
<evidence type="ECO:0000256" key="8">
    <source>
        <dbReference type="ARBA" id="ARBA00023159"/>
    </source>
</evidence>
<dbReference type="InterPro" id="IPR036421">
    <property type="entry name" value="Fe_dep_repressor_sf"/>
</dbReference>
<keyword evidence="4" id="KW-0963">Cytoplasm</keyword>
<dbReference type="RefSeq" id="WP_366923928.1">
    <property type="nucleotide sequence ID" value="NZ_CP121694.1"/>
</dbReference>
<proteinExistence type="inferred from homology"/>
<evidence type="ECO:0000256" key="5">
    <source>
        <dbReference type="ARBA" id="ARBA00022491"/>
    </source>
</evidence>
<evidence type="ECO:0000256" key="2">
    <source>
        <dbReference type="ARBA" id="ARBA00007871"/>
    </source>
</evidence>
<dbReference type="KEGG" id="dbc:MFMK1_000864"/>
<evidence type="ECO:0000259" key="12">
    <source>
        <dbReference type="PROSITE" id="PS50944"/>
    </source>
</evidence>
<protein>
    <recommendedName>
        <fullName evidence="11">Manganese transport regulator</fullName>
    </recommendedName>
</protein>
<dbReference type="GO" id="GO:0046983">
    <property type="term" value="F:protein dimerization activity"/>
    <property type="evidence" value="ECO:0007669"/>
    <property type="project" value="InterPro"/>
</dbReference>
<evidence type="ECO:0000256" key="10">
    <source>
        <dbReference type="ARBA" id="ARBA00023211"/>
    </source>
</evidence>
<evidence type="ECO:0000256" key="3">
    <source>
        <dbReference type="ARBA" id="ARBA00011738"/>
    </source>
</evidence>
<evidence type="ECO:0000256" key="11">
    <source>
        <dbReference type="ARBA" id="ARBA00032593"/>
    </source>
</evidence>
<dbReference type="AlphaFoldDB" id="A0AAU0UJH3"/>
<dbReference type="PANTHER" id="PTHR33238:SF11">
    <property type="entry name" value="TRANSCRIPTIONAL REGULATOR MNTR"/>
    <property type="match status" value="1"/>
</dbReference>
<evidence type="ECO:0000256" key="4">
    <source>
        <dbReference type="ARBA" id="ARBA00022490"/>
    </source>
</evidence>
<keyword evidence="14" id="KW-1185">Reference proteome</keyword>
<keyword evidence="7" id="KW-0238">DNA-binding</keyword>